<dbReference type="OrthoDB" id="4690547at2"/>
<evidence type="ECO:0000313" key="2">
    <source>
        <dbReference type="EMBL" id="TRX75344.1"/>
    </source>
</evidence>
<comment type="caution">
    <text evidence="2">The sequence shown here is derived from an EMBL/GenBank/DDBJ whole genome shotgun (WGS) entry which is preliminary data.</text>
</comment>
<feature type="transmembrane region" description="Helical" evidence="1">
    <location>
        <begin position="88"/>
        <end position="108"/>
    </location>
</feature>
<sequence length="136" mass="14323">MAAFAILQASRTTPRVIWQGTPILKAILGTLVAPGWMGRLMARQAYAGQLGDEADDAQRPDNLLAPLEGLHRITGASLTGAGSRPRPGVVLCGHLGGVLIIVALLAAVEFDYWLAKVIPEPSSNRQPATRSGRSCA</sequence>
<reference evidence="2 3" key="1">
    <citation type="submission" date="2019-07" db="EMBL/GenBank/DDBJ databases">
        <title>Pseudomonas mangiferae sp. nov., isolated from bark of mango tree in Thailand.</title>
        <authorList>
            <person name="Srisuk N."/>
            <person name="Anurat P."/>
        </authorList>
    </citation>
    <scope>NUCLEOTIDE SEQUENCE [LARGE SCALE GENOMIC DNA]</scope>
    <source>
        <strain evidence="2 3">DMKU_BBB3-04</strain>
    </source>
</reference>
<evidence type="ECO:0000313" key="3">
    <source>
        <dbReference type="Proteomes" id="UP000315235"/>
    </source>
</evidence>
<keyword evidence="1" id="KW-0812">Transmembrane</keyword>
<keyword evidence="3" id="KW-1185">Reference proteome</keyword>
<accession>A0A553H0S1</accession>
<dbReference type="Proteomes" id="UP000315235">
    <property type="component" value="Unassembled WGS sequence"/>
</dbReference>
<keyword evidence="1" id="KW-0472">Membrane</keyword>
<organism evidence="2 3">
    <name type="scientific">Pseudomonas mangiferae</name>
    <dbReference type="NCBI Taxonomy" id="2593654"/>
    <lineage>
        <taxon>Bacteria</taxon>
        <taxon>Pseudomonadati</taxon>
        <taxon>Pseudomonadota</taxon>
        <taxon>Gammaproteobacteria</taxon>
        <taxon>Pseudomonadales</taxon>
        <taxon>Pseudomonadaceae</taxon>
        <taxon>Pseudomonas</taxon>
    </lineage>
</organism>
<dbReference type="RefSeq" id="WP_143487436.1">
    <property type="nucleotide sequence ID" value="NZ_VJOY01000004.1"/>
</dbReference>
<dbReference type="AlphaFoldDB" id="A0A553H0S1"/>
<dbReference type="EMBL" id="VJOY01000004">
    <property type="protein sequence ID" value="TRX75344.1"/>
    <property type="molecule type" value="Genomic_DNA"/>
</dbReference>
<keyword evidence="1" id="KW-1133">Transmembrane helix</keyword>
<gene>
    <name evidence="2" type="ORF">FM069_06250</name>
</gene>
<protein>
    <submittedName>
        <fullName evidence="2">Uncharacterized protein</fullName>
    </submittedName>
</protein>
<evidence type="ECO:0000256" key="1">
    <source>
        <dbReference type="SAM" id="Phobius"/>
    </source>
</evidence>
<name>A0A553H0S1_9PSED</name>
<proteinExistence type="predicted"/>